<name>A0A561EQ03_9ACTN</name>
<evidence type="ECO:0000313" key="5">
    <source>
        <dbReference type="Proteomes" id="UP000318416"/>
    </source>
</evidence>
<dbReference type="Pfam" id="PF04892">
    <property type="entry name" value="VanZ"/>
    <property type="match status" value="1"/>
</dbReference>
<accession>A0A561EQ03</accession>
<proteinExistence type="predicted"/>
<evidence type="ECO:0000259" key="3">
    <source>
        <dbReference type="Pfam" id="PF04892"/>
    </source>
</evidence>
<protein>
    <submittedName>
        <fullName evidence="4">VanZ like protein</fullName>
    </submittedName>
</protein>
<evidence type="ECO:0000256" key="2">
    <source>
        <dbReference type="SAM" id="Phobius"/>
    </source>
</evidence>
<gene>
    <name evidence="4" type="ORF">FB465_2729</name>
</gene>
<comment type="caution">
    <text evidence="4">The sequence shown here is derived from an EMBL/GenBank/DDBJ whole genome shotgun (WGS) entry which is preliminary data.</text>
</comment>
<feature type="region of interest" description="Disordered" evidence="1">
    <location>
        <begin position="1"/>
        <end position="32"/>
    </location>
</feature>
<dbReference type="InterPro" id="IPR006976">
    <property type="entry name" value="VanZ-like"/>
</dbReference>
<feature type="compositionally biased region" description="Basic and acidic residues" evidence="1">
    <location>
        <begin position="9"/>
        <end position="20"/>
    </location>
</feature>
<dbReference type="RefSeq" id="WP_246192648.1">
    <property type="nucleotide sequence ID" value="NZ_BAAABR010000048.1"/>
</dbReference>
<keyword evidence="2" id="KW-1133">Transmembrane helix</keyword>
<keyword evidence="2" id="KW-0812">Transmembrane</keyword>
<feature type="transmembrane region" description="Helical" evidence="2">
    <location>
        <begin position="41"/>
        <end position="59"/>
    </location>
</feature>
<reference evidence="4 5" key="1">
    <citation type="submission" date="2019-06" db="EMBL/GenBank/DDBJ databases">
        <title>Sequencing the genomes of 1000 actinobacteria strains.</title>
        <authorList>
            <person name="Klenk H.-P."/>
        </authorList>
    </citation>
    <scope>NUCLEOTIDE SEQUENCE [LARGE SCALE GENOMIC DNA]</scope>
    <source>
        <strain evidence="4 5">DSM 41649</strain>
    </source>
</reference>
<evidence type="ECO:0000256" key="1">
    <source>
        <dbReference type="SAM" id="MobiDB-lite"/>
    </source>
</evidence>
<sequence>MQRDGTTTRPERETGARAGDDPTDMAYTPPPAPGVSQRLRALGLLLLTGYLALVGWLVLRPLTAGWTYPANLTPFASVHQALAVGGLAGARQLAAGLVPLAPLGVLLPLVACGLRTAWLPSFLRTVGSAALLATGLEILKSWTPGHVLNVDNILLGTLGVALCHLAVVPAARACLLRERPPRARVRERTGTVAVTHPRTYELAAPAPSLSSLSPSGTSTRR</sequence>
<keyword evidence="5" id="KW-1185">Reference proteome</keyword>
<keyword evidence="2" id="KW-0472">Membrane</keyword>
<dbReference type="Proteomes" id="UP000318416">
    <property type="component" value="Unassembled WGS sequence"/>
</dbReference>
<dbReference type="AlphaFoldDB" id="A0A561EQ03"/>
<organism evidence="4 5">
    <name type="scientific">Kitasatospora atroaurantiaca</name>
    <dbReference type="NCBI Taxonomy" id="285545"/>
    <lineage>
        <taxon>Bacteria</taxon>
        <taxon>Bacillati</taxon>
        <taxon>Actinomycetota</taxon>
        <taxon>Actinomycetes</taxon>
        <taxon>Kitasatosporales</taxon>
        <taxon>Streptomycetaceae</taxon>
        <taxon>Kitasatospora</taxon>
    </lineage>
</organism>
<feature type="transmembrane region" description="Helical" evidence="2">
    <location>
        <begin position="154"/>
        <end position="176"/>
    </location>
</feature>
<feature type="transmembrane region" description="Helical" evidence="2">
    <location>
        <begin position="93"/>
        <end position="114"/>
    </location>
</feature>
<feature type="domain" description="VanZ-like" evidence="3">
    <location>
        <begin position="49"/>
        <end position="166"/>
    </location>
</feature>
<feature type="transmembrane region" description="Helical" evidence="2">
    <location>
        <begin position="121"/>
        <end position="142"/>
    </location>
</feature>
<dbReference type="EMBL" id="VIVR01000001">
    <property type="protein sequence ID" value="TWE17691.1"/>
    <property type="molecule type" value="Genomic_DNA"/>
</dbReference>
<evidence type="ECO:0000313" key="4">
    <source>
        <dbReference type="EMBL" id="TWE17691.1"/>
    </source>
</evidence>